<sequence>MARWRSLGFDNYVVIRHGVKCGEVEDCAAQIPHLDVTAPGNSSTVRTLVQQCTVSRAGPSMIASGIAVELLSSVLQYSDPLRALANIDEPVHTAIREMCCSWAYCGRGQRNTQIEVQNLSKRW</sequence>
<dbReference type="EMBL" id="WIXE01023159">
    <property type="protein sequence ID" value="KAK5966758.1"/>
    <property type="molecule type" value="Genomic_DNA"/>
</dbReference>
<gene>
    <name evidence="1" type="ORF">GCK32_000497</name>
</gene>
<evidence type="ECO:0000313" key="2">
    <source>
        <dbReference type="Proteomes" id="UP001331761"/>
    </source>
</evidence>
<reference evidence="1 2" key="1">
    <citation type="submission" date="2019-10" db="EMBL/GenBank/DDBJ databases">
        <title>Assembly and Annotation for the nematode Trichostrongylus colubriformis.</title>
        <authorList>
            <person name="Martin J."/>
        </authorList>
    </citation>
    <scope>NUCLEOTIDE SEQUENCE [LARGE SCALE GENOMIC DNA]</scope>
    <source>
        <strain evidence="1">G859</strain>
        <tissue evidence="1">Whole worm</tissue>
    </source>
</reference>
<evidence type="ECO:0000313" key="1">
    <source>
        <dbReference type="EMBL" id="KAK5966758.1"/>
    </source>
</evidence>
<accession>A0AAN8FM82</accession>
<dbReference type="AlphaFoldDB" id="A0AAN8FM82"/>
<organism evidence="1 2">
    <name type="scientific">Trichostrongylus colubriformis</name>
    <name type="common">Black scour worm</name>
    <dbReference type="NCBI Taxonomy" id="6319"/>
    <lineage>
        <taxon>Eukaryota</taxon>
        <taxon>Metazoa</taxon>
        <taxon>Ecdysozoa</taxon>
        <taxon>Nematoda</taxon>
        <taxon>Chromadorea</taxon>
        <taxon>Rhabditida</taxon>
        <taxon>Rhabditina</taxon>
        <taxon>Rhabditomorpha</taxon>
        <taxon>Strongyloidea</taxon>
        <taxon>Trichostrongylidae</taxon>
        <taxon>Trichostrongylus</taxon>
    </lineage>
</organism>
<proteinExistence type="predicted"/>
<name>A0AAN8FM82_TRICO</name>
<comment type="caution">
    <text evidence="1">The sequence shown here is derived from an EMBL/GenBank/DDBJ whole genome shotgun (WGS) entry which is preliminary data.</text>
</comment>
<keyword evidence="2" id="KW-1185">Reference proteome</keyword>
<protein>
    <submittedName>
        <fullName evidence="1">Uncharacterized protein</fullName>
    </submittedName>
</protein>
<dbReference type="Proteomes" id="UP001331761">
    <property type="component" value="Unassembled WGS sequence"/>
</dbReference>
<dbReference type="Gene3D" id="3.40.50.720">
    <property type="entry name" value="NAD(P)-binding Rossmann-like Domain"/>
    <property type="match status" value="1"/>
</dbReference>